<sequence>MRQYREFQYRSLINSQVPDKTIIGTLDGLTSKQSVLIKTRPRQIVAGTRTHVSNQTCAEYRPRLIDVCAPYRVQIPTPGEKRRVSQLFYGHITDLCGPSLDQWSVLTLVRPPSTRSPGLFSWLYFQADAGILECCAQHA</sequence>
<dbReference type="EMBL" id="JAWDGP010005499">
    <property type="protein sequence ID" value="KAK3756552.1"/>
    <property type="molecule type" value="Genomic_DNA"/>
</dbReference>
<reference evidence="1" key="1">
    <citation type="journal article" date="2023" name="G3 (Bethesda)">
        <title>A reference genome for the long-term kleptoplast-retaining sea slug Elysia crispata morphotype clarki.</title>
        <authorList>
            <person name="Eastman K.E."/>
            <person name="Pendleton A.L."/>
            <person name="Shaikh M.A."/>
            <person name="Suttiyut T."/>
            <person name="Ogas R."/>
            <person name="Tomko P."/>
            <person name="Gavelis G."/>
            <person name="Widhalm J.R."/>
            <person name="Wisecaver J.H."/>
        </authorList>
    </citation>
    <scope>NUCLEOTIDE SEQUENCE</scope>
    <source>
        <strain evidence="1">ECLA1</strain>
    </source>
</reference>
<keyword evidence="2" id="KW-1185">Reference proteome</keyword>
<evidence type="ECO:0000313" key="1">
    <source>
        <dbReference type="EMBL" id="KAK3756552.1"/>
    </source>
</evidence>
<comment type="caution">
    <text evidence="1">The sequence shown here is derived from an EMBL/GenBank/DDBJ whole genome shotgun (WGS) entry which is preliminary data.</text>
</comment>
<dbReference type="AlphaFoldDB" id="A0AAE0YUM8"/>
<accession>A0AAE0YUM8</accession>
<dbReference type="Proteomes" id="UP001283361">
    <property type="component" value="Unassembled WGS sequence"/>
</dbReference>
<organism evidence="1 2">
    <name type="scientific">Elysia crispata</name>
    <name type="common">lettuce slug</name>
    <dbReference type="NCBI Taxonomy" id="231223"/>
    <lineage>
        <taxon>Eukaryota</taxon>
        <taxon>Metazoa</taxon>
        <taxon>Spiralia</taxon>
        <taxon>Lophotrochozoa</taxon>
        <taxon>Mollusca</taxon>
        <taxon>Gastropoda</taxon>
        <taxon>Heterobranchia</taxon>
        <taxon>Euthyneura</taxon>
        <taxon>Panpulmonata</taxon>
        <taxon>Sacoglossa</taxon>
        <taxon>Placobranchoidea</taxon>
        <taxon>Plakobranchidae</taxon>
        <taxon>Elysia</taxon>
    </lineage>
</organism>
<protein>
    <submittedName>
        <fullName evidence="1">Uncharacterized protein</fullName>
    </submittedName>
</protein>
<evidence type="ECO:0000313" key="2">
    <source>
        <dbReference type="Proteomes" id="UP001283361"/>
    </source>
</evidence>
<proteinExistence type="predicted"/>
<gene>
    <name evidence="1" type="ORF">RRG08_061612</name>
</gene>
<name>A0AAE0YUM8_9GAST</name>